<dbReference type="EMBL" id="WNKZ01000080">
    <property type="protein sequence ID" value="MTV55343.1"/>
    <property type="molecule type" value="Genomic_DNA"/>
</dbReference>
<gene>
    <name evidence="7" type="ORF">GM672_21705</name>
</gene>
<comment type="subcellular location">
    <subcellularLocation>
        <location evidence="1">Cell membrane</location>
        <topology evidence="1">Multi-pass membrane protein</topology>
    </subcellularLocation>
</comment>
<dbReference type="AlphaFoldDB" id="A0A6I3T1H6"/>
<evidence type="ECO:0000256" key="3">
    <source>
        <dbReference type="ARBA" id="ARBA00022692"/>
    </source>
</evidence>
<evidence type="ECO:0000256" key="1">
    <source>
        <dbReference type="ARBA" id="ARBA00004651"/>
    </source>
</evidence>
<evidence type="ECO:0000256" key="6">
    <source>
        <dbReference type="SAM" id="Phobius"/>
    </source>
</evidence>
<accession>A0A6I3T1H6</accession>
<dbReference type="OrthoDB" id="9815525at2"/>
<protein>
    <submittedName>
        <fullName evidence="7">MFS transporter</fullName>
    </submittedName>
</protein>
<feature type="transmembrane region" description="Helical" evidence="6">
    <location>
        <begin position="399"/>
        <end position="419"/>
    </location>
</feature>
<feature type="transmembrane region" description="Helical" evidence="6">
    <location>
        <begin position="269"/>
        <end position="287"/>
    </location>
</feature>
<comment type="caution">
    <text evidence="7">The sequence shown here is derived from an EMBL/GenBank/DDBJ whole genome shotgun (WGS) entry which is preliminary data.</text>
</comment>
<dbReference type="InterPro" id="IPR011701">
    <property type="entry name" value="MFS"/>
</dbReference>
<feature type="transmembrane region" description="Helical" evidence="6">
    <location>
        <begin position="374"/>
        <end position="393"/>
    </location>
</feature>
<feature type="transmembrane region" description="Helical" evidence="6">
    <location>
        <begin position="93"/>
        <end position="116"/>
    </location>
</feature>
<feature type="transmembrane region" description="Helical" evidence="6">
    <location>
        <begin position="334"/>
        <end position="353"/>
    </location>
</feature>
<feature type="transmembrane region" description="Helical" evidence="6">
    <location>
        <begin position="240"/>
        <end position="263"/>
    </location>
</feature>
<dbReference type="PANTHER" id="PTHR23513:SF6">
    <property type="entry name" value="MAJOR FACILITATOR SUPERFAMILY ASSOCIATED DOMAIN-CONTAINING PROTEIN"/>
    <property type="match status" value="1"/>
</dbReference>
<evidence type="ECO:0000313" key="7">
    <source>
        <dbReference type="EMBL" id="MTV55343.1"/>
    </source>
</evidence>
<organism evidence="7 8">
    <name type="scientific">Pseudoduganella buxea</name>
    <dbReference type="NCBI Taxonomy" id="1949069"/>
    <lineage>
        <taxon>Bacteria</taxon>
        <taxon>Pseudomonadati</taxon>
        <taxon>Pseudomonadota</taxon>
        <taxon>Betaproteobacteria</taxon>
        <taxon>Burkholderiales</taxon>
        <taxon>Oxalobacteraceae</taxon>
        <taxon>Telluria group</taxon>
        <taxon>Pseudoduganella</taxon>
    </lineage>
</organism>
<dbReference type="PANTHER" id="PTHR23513">
    <property type="entry name" value="INTEGRAL MEMBRANE EFFLUX PROTEIN-RELATED"/>
    <property type="match status" value="1"/>
</dbReference>
<feature type="transmembrane region" description="Helical" evidence="6">
    <location>
        <begin position="65"/>
        <end position="87"/>
    </location>
</feature>
<evidence type="ECO:0000256" key="4">
    <source>
        <dbReference type="ARBA" id="ARBA00022989"/>
    </source>
</evidence>
<evidence type="ECO:0000313" key="8">
    <source>
        <dbReference type="Proteomes" id="UP000430634"/>
    </source>
</evidence>
<evidence type="ECO:0000256" key="2">
    <source>
        <dbReference type="ARBA" id="ARBA00022475"/>
    </source>
</evidence>
<feature type="transmembrane region" description="Helical" evidence="6">
    <location>
        <begin position="32"/>
        <end position="58"/>
    </location>
</feature>
<keyword evidence="4 6" id="KW-1133">Transmembrane helix</keyword>
<feature type="transmembrane region" description="Helical" evidence="6">
    <location>
        <begin position="180"/>
        <end position="205"/>
    </location>
</feature>
<dbReference type="Proteomes" id="UP000430634">
    <property type="component" value="Unassembled WGS sequence"/>
</dbReference>
<evidence type="ECO:0000256" key="5">
    <source>
        <dbReference type="ARBA" id="ARBA00023136"/>
    </source>
</evidence>
<keyword evidence="5 6" id="KW-0472">Membrane</keyword>
<dbReference type="GO" id="GO:0005886">
    <property type="term" value="C:plasma membrane"/>
    <property type="evidence" value="ECO:0007669"/>
    <property type="project" value="UniProtKB-SubCell"/>
</dbReference>
<keyword evidence="2" id="KW-1003">Cell membrane</keyword>
<keyword evidence="3 6" id="KW-0812">Transmembrane</keyword>
<dbReference type="CDD" id="cd06173">
    <property type="entry name" value="MFS_MefA_like"/>
    <property type="match status" value="1"/>
</dbReference>
<name>A0A6I3T1H6_9BURK</name>
<proteinExistence type="predicted"/>
<dbReference type="GO" id="GO:0022857">
    <property type="term" value="F:transmembrane transporter activity"/>
    <property type="evidence" value="ECO:0007669"/>
    <property type="project" value="InterPro"/>
</dbReference>
<reference evidence="7 8" key="1">
    <citation type="submission" date="2019-11" db="EMBL/GenBank/DDBJ databases">
        <title>Type strains purchased from KCTC, JCM and DSMZ.</title>
        <authorList>
            <person name="Lu H."/>
        </authorList>
    </citation>
    <scope>NUCLEOTIDE SEQUENCE [LARGE SCALE GENOMIC DNA]</scope>
    <source>
        <strain evidence="7 8">KCTC 52429</strain>
    </source>
</reference>
<feature type="transmembrane region" description="Helical" evidence="6">
    <location>
        <begin position="123"/>
        <end position="146"/>
    </location>
</feature>
<dbReference type="InterPro" id="IPR036259">
    <property type="entry name" value="MFS_trans_sf"/>
</dbReference>
<dbReference type="Gene3D" id="1.20.1250.20">
    <property type="entry name" value="MFS general substrate transporter like domains"/>
    <property type="match status" value="1"/>
</dbReference>
<dbReference type="Pfam" id="PF07690">
    <property type="entry name" value="MFS_1"/>
    <property type="match status" value="1"/>
</dbReference>
<feature type="transmembrane region" description="Helical" evidence="6">
    <location>
        <begin position="299"/>
        <end position="322"/>
    </location>
</feature>
<sequence>MIGRPMFTTLRRQITERWRGDPLLASPDFRRYWASLVLTSFGGQIGALALPLCAVLLLHATPAQMGILTACQAIPFAFFALPAGVWLDRNRKQPILLATKLLHGLTLASIAVAWWCGLLSMPWLYGVAATLGVCSVIGGGAEQIFLTLMVGRERMVEAQSRFATTDSVSRLLAPGLAGVLIQWLTAPVAILVDAFAFLVSAWNLVRVKVREAAPVPTGRHPLHDIQAGFAFIWGQPLLRALAWGAGIWHLLFYGYSALTVLFATRELGMSAGMLGMAQMLGGIGVFVSSQVIKPLNARYGAGVTMLIGAAGTAVGFVLMPTIPRELFGSAHATTAAYAALVFFFDCGVMLFFIPYQALRQRVTPDEMLGRMISTMRFLTIAVAPLGALAAGAVADSFGVRTALACIAAGSVLLTAGLFASRAIRSVRP</sequence>
<dbReference type="SUPFAM" id="SSF103473">
    <property type="entry name" value="MFS general substrate transporter"/>
    <property type="match status" value="1"/>
</dbReference>